<evidence type="ECO:0000313" key="1">
    <source>
        <dbReference type="EnsemblPlants" id="AET4Gv20031400.3"/>
    </source>
</evidence>
<keyword evidence="2" id="KW-1185">Reference proteome</keyword>
<reference evidence="2" key="1">
    <citation type="journal article" date="2014" name="Science">
        <title>Ancient hybridizations among the ancestral genomes of bread wheat.</title>
        <authorList>
            <consortium name="International Wheat Genome Sequencing Consortium,"/>
            <person name="Marcussen T."/>
            <person name="Sandve S.R."/>
            <person name="Heier L."/>
            <person name="Spannagl M."/>
            <person name="Pfeifer M."/>
            <person name="Jakobsen K.S."/>
            <person name="Wulff B.B."/>
            <person name="Steuernagel B."/>
            <person name="Mayer K.F."/>
            <person name="Olsen O.A."/>
        </authorList>
    </citation>
    <scope>NUCLEOTIDE SEQUENCE [LARGE SCALE GENOMIC DNA]</scope>
    <source>
        <strain evidence="2">cv. AL8/78</strain>
    </source>
</reference>
<reference evidence="1" key="5">
    <citation type="journal article" date="2021" name="G3 (Bethesda)">
        <title>Aegilops tauschii genome assembly Aet v5.0 features greater sequence contiguity and improved annotation.</title>
        <authorList>
            <person name="Wang L."/>
            <person name="Zhu T."/>
            <person name="Rodriguez J.C."/>
            <person name="Deal K.R."/>
            <person name="Dubcovsky J."/>
            <person name="McGuire P.E."/>
            <person name="Lux T."/>
            <person name="Spannagl M."/>
            <person name="Mayer K.F.X."/>
            <person name="Baldrich P."/>
            <person name="Meyers B.C."/>
            <person name="Huo N."/>
            <person name="Gu Y.Q."/>
            <person name="Zhou H."/>
            <person name="Devos K.M."/>
            <person name="Bennetzen J.L."/>
            <person name="Unver T."/>
            <person name="Budak H."/>
            <person name="Gulick P.J."/>
            <person name="Galiba G."/>
            <person name="Kalapos B."/>
            <person name="Nelson D.R."/>
            <person name="Li P."/>
            <person name="You F.M."/>
            <person name="Luo M.C."/>
            <person name="Dvorak J."/>
        </authorList>
    </citation>
    <scope>NUCLEOTIDE SEQUENCE [LARGE SCALE GENOMIC DNA]</scope>
    <source>
        <strain evidence="1">cv. AL8/78</strain>
    </source>
</reference>
<name>A0A453H1X5_AEGTS</name>
<dbReference type="Proteomes" id="UP000015105">
    <property type="component" value="Chromosome 4D"/>
</dbReference>
<dbReference type="EnsemblPlants" id="AET4Gv20031400.3">
    <property type="protein sequence ID" value="AET4Gv20031400.3"/>
    <property type="gene ID" value="AET4Gv20031400"/>
</dbReference>
<reference evidence="2" key="2">
    <citation type="journal article" date="2017" name="Nat. Plants">
        <title>The Aegilops tauschii genome reveals multiple impacts of transposons.</title>
        <authorList>
            <person name="Zhao G."/>
            <person name="Zou C."/>
            <person name="Li K."/>
            <person name="Wang K."/>
            <person name="Li T."/>
            <person name="Gao L."/>
            <person name="Zhang X."/>
            <person name="Wang H."/>
            <person name="Yang Z."/>
            <person name="Liu X."/>
            <person name="Jiang W."/>
            <person name="Mao L."/>
            <person name="Kong X."/>
            <person name="Jiao Y."/>
            <person name="Jia J."/>
        </authorList>
    </citation>
    <scope>NUCLEOTIDE SEQUENCE [LARGE SCALE GENOMIC DNA]</scope>
    <source>
        <strain evidence="2">cv. AL8/78</strain>
    </source>
</reference>
<dbReference type="Gramene" id="AET4Gv20031400.3">
    <property type="protein sequence ID" value="AET4Gv20031400.3"/>
    <property type="gene ID" value="AET4Gv20031400"/>
</dbReference>
<reference evidence="1" key="4">
    <citation type="submission" date="2019-03" db="UniProtKB">
        <authorList>
            <consortium name="EnsemblPlants"/>
        </authorList>
    </citation>
    <scope>IDENTIFICATION</scope>
</reference>
<proteinExistence type="predicted"/>
<organism evidence="1 2">
    <name type="scientific">Aegilops tauschii subsp. strangulata</name>
    <name type="common">Goatgrass</name>
    <dbReference type="NCBI Taxonomy" id="200361"/>
    <lineage>
        <taxon>Eukaryota</taxon>
        <taxon>Viridiplantae</taxon>
        <taxon>Streptophyta</taxon>
        <taxon>Embryophyta</taxon>
        <taxon>Tracheophyta</taxon>
        <taxon>Spermatophyta</taxon>
        <taxon>Magnoliopsida</taxon>
        <taxon>Liliopsida</taxon>
        <taxon>Poales</taxon>
        <taxon>Poaceae</taxon>
        <taxon>BOP clade</taxon>
        <taxon>Pooideae</taxon>
        <taxon>Triticodae</taxon>
        <taxon>Triticeae</taxon>
        <taxon>Triticinae</taxon>
        <taxon>Aegilops</taxon>
    </lineage>
</organism>
<protein>
    <submittedName>
        <fullName evidence="1">Uncharacterized protein</fullName>
    </submittedName>
</protein>
<evidence type="ECO:0000313" key="2">
    <source>
        <dbReference type="Proteomes" id="UP000015105"/>
    </source>
</evidence>
<accession>A0A453H1X5</accession>
<dbReference type="AlphaFoldDB" id="A0A453H1X5"/>
<reference evidence="1" key="3">
    <citation type="journal article" date="2017" name="Nature">
        <title>Genome sequence of the progenitor of the wheat D genome Aegilops tauschii.</title>
        <authorList>
            <person name="Luo M.C."/>
            <person name="Gu Y.Q."/>
            <person name="Puiu D."/>
            <person name="Wang H."/>
            <person name="Twardziok S.O."/>
            <person name="Deal K.R."/>
            <person name="Huo N."/>
            <person name="Zhu T."/>
            <person name="Wang L."/>
            <person name="Wang Y."/>
            <person name="McGuire P.E."/>
            <person name="Liu S."/>
            <person name="Long H."/>
            <person name="Ramasamy R.K."/>
            <person name="Rodriguez J.C."/>
            <person name="Van S.L."/>
            <person name="Yuan L."/>
            <person name="Wang Z."/>
            <person name="Xia Z."/>
            <person name="Xiao L."/>
            <person name="Anderson O.D."/>
            <person name="Ouyang S."/>
            <person name="Liang Y."/>
            <person name="Zimin A.V."/>
            <person name="Pertea G."/>
            <person name="Qi P."/>
            <person name="Bennetzen J.L."/>
            <person name="Dai X."/>
            <person name="Dawson M.W."/>
            <person name="Muller H.G."/>
            <person name="Kugler K."/>
            <person name="Rivarola-Duarte L."/>
            <person name="Spannagl M."/>
            <person name="Mayer K.F.X."/>
            <person name="Lu F.H."/>
            <person name="Bevan M.W."/>
            <person name="Leroy P."/>
            <person name="Li P."/>
            <person name="You F.M."/>
            <person name="Sun Q."/>
            <person name="Liu Z."/>
            <person name="Lyons E."/>
            <person name="Wicker T."/>
            <person name="Salzberg S.L."/>
            <person name="Devos K.M."/>
            <person name="Dvorak J."/>
        </authorList>
    </citation>
    <scope>NUCLEOTIDE SEQUENCE [LARGE SCALE GENOMIC DNA]</scope>
    <source>
        <strain evidence="1">cv. AL8/78</strain>
    </source>
</reference>
<sequence length="52" mass="5814">DRRRTLRVSTRGSSTRSSRVVESLKVIQFSWQPGMSLKADGIPSPSQTYCSL</sequence>